<gene>
    <name evidence="1" type="ORF">DFR36_106193</name>
</gene>
<accession>A0A317RAM4</accession>
<protein>
    <submittedName>
        <fullName evidence="1">Uncharacterized protein</fullName>
    </submittedName>
</protein>
<dbReference type="EMBL" id="QGUB01000006">
    <property type="protein sequence ID" value="PWW45702.1"/>
    <property type="molecule type" value="Genomic_DNA"/>
</dbReference>
<name>A0A317RAM4_9BURK</name>
<dbReference type="Proteomes" id="UP000246483">
    <property type="component" value="Unassembled WGS sequence"/>
</dbReference>
<reference evidence="1 2" key="1">
    <citation type="submission" date="2018-05" db="EMBL/GenBank/DDBJ databases">
        <title>Genomic Encyclopedia of Type Strains, Phase IV (KMG-IV): sequencing the most valuable type-strain genomes for metagenomic binning, comparative biology and taxonomic classification.</title>
        <authorList>
            <person name="Goeker M."/>
        </authorList>
    </citation>
    <scope>NUCLEOTIDE SEQUENCE [LARGE SCALE GENOMIC DNA]</scope>
    <source>
        <strain evidence="1 2">DSM 26006</strain>
    </source>
</reference>
<keyword evidence="2" id="KW-1185">Reference proteome</keyword>
<organism evidence="1 2">
    <name type="scientific">Melaminivora alkalimesophila</name>
    <dbReference type="NCBI Taxonomy" id="1165852"/>
    <lineage>
        <taxon>Bacteria</taxon>
        <taxon>Pseudomonadati</taxon>
        <taxon>Pseudomonadota</taxon>
        <taxon>Betaproteobacteria</taxon>
        <taxon>Burkholderiales</taxon>
        <taxon>Comamonadaceae</taxon>
        <taxon>Melaminivora</taxon>
    </lineage>
</organism>
<comment type="caution">
    <text evidence="1">The sequence shown here is derived from an EMBL/GenBank/DDBJ whole genome shotgun (WGS) entry which is preliminary data.</text>
</comment>
<evidence type="ECO:0000313" key="1">
    <source>
        <dbReference type="EMBL" id="PWW45702.1"/>
    </source>
</evidence>
<dbReference type="AlphaFoldDB" id="A0A317RAM4"/>
<proteinExistence type="predicted"/>
<sequence>MKRHPLGRIVSCGKWLARKLLNEDKLRAFQWHRRERGGYWTRCNALGWRTLPDWSADMDLDFSRKAPWLYRNGLDVEDYRERAANT</sequence>
<evidence type="ECO:0000313" key="2">
    <source>
        <dbReference type="Proteomes" id="UP000246483"/>
    </source>
</evidence>